<dbReference type="InterPro" id="IPR006675">
    <property type="entry name" value="HDIG_dom"/>
</dbReference>
<feature type="transmembrane region" description="Helical" evidence="1">
    <location>
        <begin position="12"/>
        <end position="33"/>
    </location>
</feature>
<organism evidence="3 4">
    <name type="scientific">Facklamia languida CCUG 37842</name>
    <dbReference type="NCBI Taxonomy" id="883113"/>
    <lineage>
        <taxon>Bacteria</taxon>
        <taxon>Bacillati</taxon>
        <taxon>Bacillota</taxon>
        <taxon>Bacilli</taxon>
        <taxon>Lactobacillales</taxon>
        <taxon>Aerococcaceae</taxon>
        <taxon>Facklamia</taxon>
    </lineage>
</organism>
<dbReference type="HOGENOM" id="CLU_015767_1_2_9"/>
<dbReference type="eggNOG" id="COG1480">
    <property type="taxonomic scope" value="Bacteria"/>
</dbReference>
<gene>
    <name evidence="3" type="ORF">HMPREF9708_01286</name>
</gene>
<dbReference type="SMART" id="SM00471">
    <property type="entry name" value="HDc"/>
    <property type="match status" value="1"/>
</dbReference>
<dbReference type="EMBL" id="AGEG01000014">
    <property type="protein sequence ID" value="EHR36614.1"/>
    <property type="molecule type" value="Genomic_DNA"/>
</dbReference>
<dbReference type="PANTHER" id="PTHR36442:SF1">
    <property type="entry name" value="CYCLIC-DI-AMP PHOSPHODIESTERASE PGPH"/>
    <property type="match status" value="1"/>
</dbReference>
<keyword evidence="1" id="KW-0472">Membrane</keyword>
<protein>
    <recommendedName>
        <fullName evidence="2">HD domain-containing protein</fullName>
    </recommendedName>
</protein>
<evidence type="ECO:0000313" key="4">
    <source>
        <dbReference type="Proteomes" id="UP000006190"/>
    </source>
</evidence>
<dbReference type="Pfam" id="PF01966">
    <property type="entry name" value="HD"/>
    <property type="match status" value="1"/>
</dbReference>
<name>H3NK97_9LACT</name>
<evidence type="ECO:0000256" key="1">
    <source>
        <dbReference type="SAM" id="Phobius"/>
    </source>
</evidence>
<feature type="transmembrane region" description="Helical" evidence="1">
    <location>
        <begin position="344"/>
        <end position="362"/>
    </location>
</feature>
<dbReference type="InterPro" id="IPR006674">
    <property type="entry name" value="HD_domain"/>
</dbReference>
<keyword evidence="4" id="KW-1185">Reference proteome</keyword>
<dbReference type="InterPro" id="IPR003607">
    <property type="entry name" value="HD/PDEase_dom"/>
</dbReference>
<dbReference type="InterPro" id="IPR052722">
    <property type="entry name" value="PgpH_phosphodiesterase"/>
</dbReference>
<keyword evidence="1" id="KW-1133">Transmembrane helix</keyword>
<dbReference type="SUPFAM" id="SSF109604">
    <property type="entry name" value="HD-domain/PDEase-like"/>
    <property type="match status" value="1"/>
</dbReference>
<dbReference type="PROSITE" id="PS51831">
    <property type="entry name" value="HD"/>
    <property type="match status" value="1"/>
</dbReference>
<dbReference type="PATRIC" id="fig|883113.3.peg.1283"/>
<dbReference type="NCBIfam" id="TIGR00277">
    <property type="entry name" value="HDIG"/>
    <property type="match status" value="1"/>
</dbReference>
<accession>H3NK97</accession>
<proteinExistence type="predicted"/>
<evidence type="ECO:0000313" key="3">
    <source>
        <dbReference type="EMBL" id="EHR36614.1"/>
    </source>
</evidence>
<sequence length="740" mass="83458">MNRRLQDFQEKLGPFYLPLIGLLVTLIIGLLGYSHVKPKTYHFELNQVADQTILAPATIEDQEQTAINKQRARDSVKDIYLFQEDVRDRALETVGQFFARMKLLRNNRYTLKRVKEMAALSDIDWPEEVALLDEVDRRTDQAEDFMNLTFVEQLVIFKADMAQQPTGIKDLAQALSQSSVEQLVSMNNKELARVQDQLEEDLASSLEKELSSAEVEEETNKWRSRLTSSDLSYANQQLFLNFFDHLIQPTLIYSETETNRLKDEAEAQVQPSYILQGQVIIQKGHIISQNNLRQLNLYGYLDSTTRQNLMMVFMGLIVIHGFLMVAIFSDGFKWRDIKTANREITAYGLMLVGSLLLVKVGQMMKGSQMTYATLMVPVMILPILLKPKIKMSATLMALIALNLFSLFFISDNDNQTMVTFVSLFYWFVQGISLIMVLSSKFHQLTYPRLLGVQLVIQYAVALALMVALNITVFSSQGLTILALVLIANLLGILLLATLTPYWEQLLSDKAPMTLNQLANLNHPLLKLLIEKAPGTYHHSMMVANLAANAVEVIGGDSLMTRVAAYYHDIGKTVHPLFFVENLSGGVESPHRMVEAEESAAIIIDHVNQGVRILNDYHMPQSIIDVCQQHHGTTPVAYFYHQAKSQKANVQEGPFRYPGPIPQSKEIAVMMIADSLEAASRTMADYSQEAIESLVDAIIQGKISDGQFAQSGLTVDELYRVRRSLISGIGSMYHTRIDYPK</sequence>
<feature type="domain" description="HD" evidence="2">
    <location>
        <begin position="535"/>
        <end position="678"/>
    </location>
</feature>
<dbReference type="Gene3D" id="1.10.3210.10">
    <property type="entry name" value="Hypothetical protein af1432"/>
    <property type="match status" value="1"/>
</dbReference>
<dbReference type="RefSeq" id="WP_006309491.1">
    <property type="nucleotide sequence ID" value="NZ_JH601133.1"/>
</dbReference>
<dbReference type="InterPro" id="IPR011624">
    <property type="entry name" value="Metal-dep_PHydrolase_7TM_extra"/>
</dbReference>
<feature type="transmembrane region" description="Helical" evidence="1">
    <location>
        <begin position="392"/>
        <end position="410"/>
    </location>
</feature>
<dbReference type="PANTHER" id="PTHR36442">
    <property type="entry name" value="CYCLIC-DI-AMP PHOSPHODIESTERASE PGPH"/>
    <property type="match status" value="1"/>
</dbReference>
<evidence type="ECO:0000259" key="2">
    <source>
        <dbReference type="PROSITE" id="PS51831"/>
    </source>
</evidence>
<dbReference type="STRING" id="883113.HMPREF9708_01286"/>
<feature type="transmembrane region" description="Helical" evidence="1">
    <location>
        <begin position="416"/>
        <end position="437"/>
    </location>
</feature>
<comment type="caution">
    <text evidence="3">The sequence shown here is derived from an EMBL/GenBank/DDBJ whole genome shotgun (WGS) entry which is preliminary data.</text>
</comment>
<feature type="transmembrane region" description="Helical" evidence="1">
    <location>
        <begin position="478"/>
        <end position="502"/>
    </location>
</feature>
<reference evidence="3 4" key="1">
    <citation type="submission" date="2012-01" db="EMBL/GenBank/DDBJ databases">
        <title>The Genome Sequence of Facklamia languida CCUG 37842.</title>
        <authorList>
            <consortium name="The Broad Institute Genome Sequencing Platform"/>
            <person name="Earl A."/>
            <person name="Ward D."/>
            <person name="Feldgarden M."/>
            <person name="Gevers D."/>
            <person name="Huys G."/>
            <person name="Young S.K."/>
            <person name="Zeng Q."/>
            <person name="Gargeya S."/>
            <person name="Fitzgerald M."/>
            <person name="Haas B."/>
            <person name="Abouelleil A."/>
            <person name="Alvarado L."/>
            <person name="Arachchi H.M."/>
            <person name="Berlin A."/>
            <person name="Chapman S.B."/>
            <person name="Gearin G."/>
            <person name="Goldberg J."/>
            <person name="Griggs A."/>
            <person name="Gujja S."/>
            <person name="Hansen M."/>
            <person name="Heiman D."/>
            <person name="Howarth C."/>
            <person name="Larimer J."/>
            <person name="Lui A."/>
            <person name="MacDonald P.J.P."/>
            <person name="McCowen C."/>
            <person name="Montmayeur A."/>
            <person name="Murphy C."/>
            <person name="Neiman D."/>
            <person name="Pearson M."/>
            <person name="Priest M."/>
            <person name="Roberts A."/>
            <person name="Saif S."/>
            <person name="Shea T."/>
            <person name="Sisk P."/>
            <person name="Stolte C."/>
            <person name="Sykes S."/>
            <person name="Wortman J."/>
            <person name="Nusbaum C."/>
            <person name="Birren B."/>
        </authorList>
    </citation>
    <scope>NUCLEOTIDE SEQUENCE [LARGE SCALE GENOMIC DNA]</scope>
    <source>
        <strain evidence="3 4">CCUG 37842</strain>
    </source>
</reference>
<keyword evidence="1" id="KW-0812">Transmembrane</keyword>
<dbReference type="OrthoDB" id="9806952at2"/>
<dbReference type="Proteomes" id="UP000006190">
    <property type="component" value="Unassembled WGS sequence"/>
</dbReference>
<feature type="transmembrane region" description="Helical" evidence="1">
    <location>
        <begin position="309"/>
        <end position="332"/>
    </location>
</feature>
<dbReference type="AlphaFoldDB" id="H3NK97"/>
<dbReference type="Pfam" id="PF07697">
    <property type="entry name" value="7TMR-HDED"/>
    <property type="match status" value="1"/>
</dbReference>
<dbReference type="CDD" id="cd00077">
    <property type="entry name" value="HDc"/>
    <property type="match status" value="1"/>
</dbReference>
<feature type="transmembrane region" description="Helical" evidence="1">
    <location>
        <begin position="449"/>
        <end position="472"/>
    </location>
</feature>